<keyword evidence="2" id="KW-1185">Reference proteome</keyword>
<dbReference type="Proteomes" id="UP001601976">
    <property type="component" value="Unassembled WGS sequence"/>
</dbReference>
<evidence type="ECO:0000313" key="1">
    <source>
        <dbReference type="EMBL" id="MFF3342152.1"/>
    </source>
</evidence>
<comment type="caution">
    <text evidence="1">The sequence shown here is derived from an EMBL/GenBank/DDBJ whole genome shotgun (WGS) entry which is preliminary data.</text>
</comment>
<dbReference type="EMBL" id="JBIAPK010000008">
    <property type="protein sequence ID" value="MFF3342152.1"/>
    <property type="molecule type" value="Genomic_DNA"/>
</dbReference>
<dbReference type="RefSeq" id="WP_355715075.1">
    <property type="nucleotide sequence ID" value="NZ_JBEXNP010000003.1"/>
</dbReference>
<reference evidence="1 2" key="1">
    <citation type="submission" date="2024-10" db="EMBL/GenBank/DDBJ databases">
        <title>The Natural Products Discovery Center: Release of the First 8490 Sequenced Strains for Exploring Actinobacteria Biosynthetic Diversity.</title>
        <authorList>
            <person name="Kalkreuter E."/>
            <person name="Kautsar S.A."/>
            <person name="Yang D."/>
            <person name="Bader C.D."/>
            <person name="Teijaro C.N."/>
            <person name="Fluegel L."/>
            <person name="Davis C.M."/>
            <person name="Simpson J.R."/>
            <person name="Lauterbach L."/>
            <person name="Steele A.D."/>
            <person name="Gui C."/>
            <person name="Meng S."/>
            <person name="Li G."/>
            <person name="Viehrig K."/>
            <person name="Ye F."/>
            <person name="Su P."/>
            <person name="Kiefer A.F."/>
            <person name="Nichols A."/>
            <person name="Cepeda A.J."/>
            <person name="Yan W."/>
            <person name="Fan B."/>
            <person name="Jiang Y."/>
            <person name="Adhikari A."/>
            <person name="Zheng C.-J."/>
            <person name="Schuster L."/>
            <person name="Cowan T.M."/>
            <person name="Smanski M.J."/>
            <person name="Chevrette M.G."/>
            <person name="De Carvalho L.P.S."/>
            <person name="Shen B."/>
        </authorList>
    </citation>
    <scope>NUCLEOTIDE SEQUENCE [LARGE SCALE GENOMIC DNA]</scope>
    <source>
        <strain evidence="1 2">NPDC003029</strain>
    </source>
</reference>
<protein>
    <submittedName>
        <fullName evidence="1">Uncharacterized protein</fullName>
    </submittedName>
</protein>
<sequence>MACSIRAVNLPVTEAACRLLAPLAFRSVRVDNAARDSVPDTSGTSRRI</sequence>
<proteinExistence type="predicted"/>
<evidence type="ECO:0000313" key="2">
    <source>
        <dbReference type="Proteomes" id="UP001601976"/>
    </source>
</evidence>
<name>A0ABW6RNL7_9ACTN</name>
<organism evidence="1 2">
    <name type="scientific">Streptomyces flavidovirens</name>
    <dbReference type="NCBI Taxonomy" id="67298"/>
    <lineage>
        <taxon>Bacteria</taxon>
        <taxon>Bacillati</taxon>
        <taxon>Actinomycetota</taxon>
        <taxon>Actinomycetes</taxon>
        <taxon>Kitasatosporales</taxon>
        <taxon>Streptomycetaceae</taxon>
        <taxon>Streptomyces</taxon>
    </lineage>
</organism>
<gene>
    <name evidence="1" type="ORF">ACFYWW_26060</name>
</gene>
<accession>A0ABW6RNL7</accession>